<organism evidence="7 8">
    <name type="scientific">Desulfuromusa kysingii</name>
    <dbReference type="NCBI Taxonomy" id="37625"/>
    <lineage>
        <taxon>Bacteria</taxon>
        <taxon>Pseudomonadati</taxon>
        <taxon>Thermodesulfobacteriota</taxon>
        <taxon>Desulfuromonadia</taxon>
        <taxon>Desulfuromonadales</taxon>
        <taxon>Geopsychrobacteraceae</taxon>
        <taxon>Desulfuromusa</taxon>
    </lineage>
</organism>
<evidence type="ECO:0000256" key="5">
    <source>
        <dbReference type="ARBA" id="ARBA00023136"/>
    </source>
</evidence>
<dbReference type="Pfam" id="PF03279">
    <property type="entry name" value="Lip_A_acyltrans"/>
    <property type="match status" value="1"/>
</dbReference>
<sequence>MASVSFKHRLEYLGLRLAAALIRPLPRKVALKVGRLLGRLGMKLLPGRYQQAKENMSKALPELSSAEIETNLRRCFEHFGMSSMEMLRFDLPASDPKAVRNHIDISGENHLKEALALDRGAILLTGHLGFWELGASIPTELGVPVDIVAKPLKNPLSDAYFEKIRKSFGANILSSRKGAKRILKSLRAKRSVGVLLDQHISPPGSVPTDFFGRKAYTTTAIANLAMKYQVPVVPIFCLRKPDDRYDVWIEPMLLLSADNGQSVESNTQLLTDIIEAAIRRDPSQWFWMHKRWRVKNKQVKGNASE</sequence>
<evidence type="ECO:0000256" key="3">
    <source>
        <dbReference type="ARBA" id="ARBA00022519"/>
    </source>
</evidence>
<dbReference type="OrthoDB" id="9803456at2"/>
<evidence type="ECO:0000256" key="4">
    <source>
        <dbReference type="ARBA" id="ARBA00022679"/>
    </source>
</evidence>
<keyword evidence="3" id="KW-0997">Cell inner membrane</keyword>
<protein>
    <submittedName>
        <fullName evidence="7">KDO2-lipid IV(A) lauroyltransferase</fullName>
    </submittedName>
</protein>
<evidence type="ECO:0000313" key="8">
    <source>
        <dbReference type="Proteomes" id="UP000199409"/>
    </source>
</evidence>
<proteinExistence type="predicted"/>
<keyword evidence="6" id="KW-0012">Acyltransferase</keyword>
<evidence type="ECO:0000256" key="1">
    <source>
        <dbReference type="ARBA" id="ARBA00004533"/>
    </source>
</evidence>
<dbReference type="Proteomes" id="UP000199409">
    <property type="component" value="Unassembled WGS sequence"/>
</dbReference>
<dbReference type="PIRSF" id="PIRSF026649">
    <property type="entry name" value="MsbB"/>
    <property type="match status" value="1"/>
</dbReference>
<dbReference type="RefSeq" id="WP_092344896.1">
    <property type="nucleotide sequence ID" value="NZ_FNQN01000002.1"/>
</dbReference>
<reference evidence="7 8" key="1">
    <citation type="submission" date="2016-10" db="EMBL/GenBank/DDBJ databases">
        <authorList>
            <person name="de Groot N.N."/>
        </authorList>
    </citation>
    <scope>NUCLEOTIDE SEQUENCE [LARGE SCALE GENOMIC DNA]</scope>
    <source>
        <strain evidence="7 8">DSM 7343</strain>
    </source>
</reference>
<dbReference type="GO" id="GO:0009247">
    <property type="term" value="P:glycolipid biosynthetic process"/>
    <property type="evidence" value="ECO:0007669"/>
    <property type="project" value="UniProtKB-ARBA"/>
</dbReference>
<evidence type="ECO:0000256" key="2">
    <source>
        <dbReference type="ARBA" id="ARBA00022475"/>
    </source>
</evidence>
<dbReference type="GO" id="GO:0016746">
    <property type="term" value="F:acyltransferase activity"/>
    <property type="evidence" value="ECO:0007669"/>
    <property type="project" value="UniProtKB-KW"/>
</dbReference>
<name>A0A1H3X026_9BACT</name>
<comment type="subcellular location">
    <subcellularLocation>
        <location evidence="1">Cell inner membrane</location>
    </subcellularLocation>
</comment>
<keyword evidence="4 7" id="KW-0808">Transferase</keyword>
<dbReference type="STRING" id="37625.SAMN05660420_00762"/>
<dbReference type="CDD" id="cd07984">
    <property type="entry name" value="LPLAT_LABLAT-like"/>
    <property type="match status" value="1"/>
</dbReference>
<evidence type="ECO:0000256" key="6">
    <source>
        <dbReference type="ARBA" id="ARBA00023315"/>
    </source>
</evidence>
<keyword evidence="8" id="KW-1185">Reference proteome</keyword>
<keyword evidence="5" id="KW-0472">Membrane</keyword>
<dbReference type="AlphaFoldDB" id="A0A1H3X026"/>
<accession>A0A1H3X026</accession>
<evidence type="ECO:0000313" key="7">
    <source>
        <dbReference type="EMBL" id="SDZ92746.1"/>
    </source>
</evidence>
<dbReference type="PANTHER" id="PTHR30606">
    <property type="entry name" value="LIPID A BIOSYNTHESIS LAUROYL ACYLTRANSFERASE"/>
    <property type="match status" value="1"/>
</dbReference>
<gene>
    <name evidence="7" type="ORF">SAMN05660420_00762</name>
</gene>
<keyword evidence="2" id="KW-1003">Cell membrane</keyword>
<dbReference type="PANTHER" id="PTHR30606:SF10">
    <property type="entry name" value="PHOSPHATIDYLINOSITOL MANNOSIDE ACYLTRANSFERASE"/>
    <property type="match status" value="1"/>
</dbReference>
<dbReference type="GO" id="GO:0005886">
    <property type="term" value="C:plasma membrane"/>
    <property type="evidence" value="ECO:0007669"/>
    <property type="project" value="UniProtKB-SubCell"/>
</dbReference>
<dbReference type="EMBL" id="FNQN01000002">
    <property type="protein sequence ID" value="SDZ92746.1"/>
    <property type="molecule type" value="Genomic_DNA"/>
</dbReference>
<dbReference type="InterPro" id="IPR004960">
    <property type="entry name" value="LipA_acyltrans"/>
</dbReference>